<name>A0ACB9J405_9ASTR</name>
<reference evidence="2" key="1">
    <citation type="journal article" date="2022" name="Mol. Ecol. Resour.">
        <title>The genomes of chicory, endive, great burdock and yacon provide insights into Asteraceae palaeo-polyploidization history and plant inulin production.</title>
        <authorList>
            <person name="Fan W."/>
            <person name="Wang S."/>
            <person name="Wang H."/>
            <person name="Wang A."/>
            <person name="Jiang F."/>
            <person name="Liu H."/>
            <person name="Zhao H."/>
            <person name="Xu D."/>
            <person name="Zhang Y."/>
        </authorList>
    </citation>
    <scope>NUCLEOTIDE SEQUENCE [LARGE SCALE GENOMIC DNA]</scope>
    <source>
        <strain evidence="2">cv. Yunnan</strain>
    </source>
</reference>
<protein>
    <submittedName>
        <fullName evidence="1">Uncharacterized protein</fullName>
    </submittedName>
</protein>
<evidence type="ECO:0000313" key="2">
    <source>
        <dbReference type="Proteomes" id="UP001056120"/>
    </source>
</evidence>
<sequence length="398" mass="42722">MNPSNGGIPPQNSPPGRPPDPSLSAVEERVHPPLIGEPILGAALPRFEANEGEKSAGTSASTPILVTESLDATWKPGEVEKGVQSLCRDGPGEEGKPCQAMNSDLQTAMDCTGGKSPSMHQDQFQAVQSVWNSPLSVGNDEGGKQKCADPAAGQLRAAPAANQFRTAPAADHVSNTQNAGPGTVPGPSPNKPMNVSTGFNYARTVQGDIPKSIKFNKLVESHGDLYPQDQGLVDGMDVDKSRLKCRNTEVCQLNREHEVRSRILPESITSPPKLGERSSSLLLGPGCSGKNYGISDDQKKNIATRLNNEGSISVDIVDQWCPGQWDYFNDLCTLMGLDPDYCIEDVESDDENGTAQFFAAQMKVGLDPDYCIEDVFCFWGCYAHCKNPFLERSAGPSE</sequence>
<keyword evidence="2" id="KW-1185">Reference proteome</keyword>
<comment type="caution">
    <text evidence="1">The sequence shown here is derived from an EMBL/GenBank/DDBJ whole genome shotgun (WGS) entry which is preliminary data.</text>
</comment>
<proteinExistence type="predicted"/>
<gene>
    <name evidence="1" type="ORF">L1987_19168</name>
</gene>
<reference evidence="1 2" key="2">
    <citation type="journal article" date="2022" name="Mol. Ecol. Resour.">
        <title>The genomes of chicory, endive, great burdock and yacon provide insights into Asteraceae paleo-polyploidization history and plant inulin production.</title>
        <authorList>
            <person name="Fan W."/>
            <person name="Wang S."/>
            <person name="Wang H."/>
            <person name="Wang A."/>
            <person name="Jiang F."/>
            <person name="Liu H."/>
            <person name="Zhao H."/>
            <person name="Xu D."/>
            <person name="Zhang Y."/>
        </authorList>
    </citation>
    <scope>NUCLEOTIDE SEQUENCE [LARGE SCALE GENOMIC DNA]</scope>
    <source>
        <strain evidence="2">cv. Yunnan</strain>
        <tissue evidence="1">Leaves</tissue>
    </source>
</reference>
<accession>A0ACB9J405</accession>
<dbReference type="EMBL" id="CM042023">
    <property type="protein sequence ID" value="KAI3814413.1"/>
    <property type="molecule type" value="Genomic_DNA"/>
</dbReference>
<organism evidence="1 2">
    <name type="scientific">Smallanthus sonchifolius</name>
    <dbReference type="NCBI Taxonomy" id="185202"/>
    <lineage>
        <taxon>Eukaryota</taxon>
        <taxon>Viridiplantae</taxon>
        <taxon>Streptophyta</taxon>
        <taxon>Embryophyta</taxon>
        <taxon>Tracheophyta</taxon>
        <taxon>Spermatophyta</taxon>
        <taxon>Magnoliopsida</taxon>
        <taxon>eudicotyledons</taxon>
        <taxon>Gunneridae</taxon>
        <taxon>Pentapetalae</taxon>
        <taxon>asterids</taxon>
        <taxon>campanulids</taxon>
        <taxon>Asterales</taxon>
        <taxon>Asteraceae</taxon>
        <taxon>Asteroideae</taxon>
        <taxon>Heliantheae alliance</taxon>
        <taxon>Millerieae</taxon>
        <taxon>Smallanthus</taxon>
    </lineage>
</organism>
<dbReference type="Proteomes" id="UP001056120">
    <property type="component" value="Linkage Group LG06"/>
</dbReference>
<evidence type="ECO:0000313" key="1">
    <source>
        <dbReference type="EMBL" id="KAI3814413.1"/>
    </source>
</evidence>